<dbReference type="SUPFAM" id="SSF89550">
    <property type="entry name" value="PHP domain-like"/>
    <property type="match status" value="1"/>
</dbReference>
<dbReference type="KEGG" id="cot:CORT_0G03990"/>
<keyword evidence="6 8" id="KW-0368">Histidine biosynthesis</keyword>
<proteinExistence type="inferred from homology"/>
<evidence type="ECO:0000256" key="6">
    <source>
        <dbReference type="ARBA" id="ARBA00023102"/>
    </source>
</evidence>
<evidence type="ECO:0000256" key="8">
    <source>
        <dbReference type="RuleBase" id="RU366003"/>
    </source>
</evidence>
<dbReference type="RefSeq" id="XP_003871201.1">
    <property type="nucleotide sequence ID" value="XM_003871152.1"/>
</dbReference>
<evidence type="ECO:0000256" key="4">
    <source>
        <dbReference type="ARBA" id="ARBA00022605"/>
    </source>
</evidence>
<sequence length="313" mass="35492">MHSHHSHSGDYISHAHDPLETMVQNYIDRGFEVLCLTEHMPRLDQTYLYPEEKEKGYGIKDLSDDFSKYLVHAKKVQSKYSDKIKIIIGFEVEGIDDTHVDYSAEILKNPSVQMSVGSVHYVHGIPIDFSKDLWVSAKTASKGGLTRSLYKDYFELVSNVIDLKPQVVGHFDLIRLCQPDDDFDDSTNKLTKDVRIKDDWPEVWGVIISTIKKAGSYGAMFELNSAAIRKGWDCPYPKSDLVQAIIEYGGGRFCLSDDAHSINQIGLNYKKTLQYLKDHGVSKLYHLDVNNGVVVTVADDIENIETSTFWSAY</sequence>
<evidence type="ECO:0000256" key="5">
    <source>
        <dbReference type="ARBA" id="ARBA00022801"/>
    </source>
</evidence>
<dbReference type="Pfam" id="PF02811">
    <property type="entry name" value="PHP"/>
    <property type="match status" value="1"/>
</dbReference>
<dbReference type="GO" id="GO:0004401">
    <property type="term" value="F:histidinol-phosphatase activity"/>
    <property type="evidence" value="ECO:0007669"/>
    <property type="project" value="UniProtKB-UniRule"/>
</dbReference>
<dbReference type="GeneID" id="14541828"/>
<dbReference type="CDD" id="cd12110">
    <property type="entry name" value="PHP_HisPPase_Hisj_like"/>
    <property type="match status" value="1"/>
</dbReference>
<dbReference type="PANTHER" id="PTHR21039">
    <property type="entry name" value="HISTIDINOL PHOSPHATASE-RELATED"/>
    <property type="match status" value="1"/>
</dbReference>
<name>H8XA99_CANO9</name>
<dbReference type="OrthoDB" id="5957391at2759"/>
<gene>
    <name evidence="10" type="ORF">CORT_0G03990</name>
</gene>
<dbReference type="EC" id="3.1.3.15" evidence="3 8"/>
<dbReference type="PANTHER" id="PTHR21039:SF0">
    <property type="entry name" value="HISTIDINOL-PHOSPHATASE"/>
    <property type="match status" value="1"/>
</dbReference>
<dbReference type="UniPathway" id="UPA00031">
    <property type="reaction ID" value="UER00013"/>
</dbReference>
<evidence type="ECO:0000256" key="3">
    <source>
        <dbReference type="ARBA" id="ARBA00013085"/>
    </source>
</evidence>
<dbReference type="InterPro" id="IPR004013">
    <property type="entry name" value="PHP_dom"/>
</dbReference>
<dbReference type="HOGENOM" id="CLU_054611_0_1_1"/>
<evidence type="ECO:0000259" key="9">
    <source>
        <dbReference type="Pfam" id="PF02811"/>
    </source>
</evidence>
<evidence type="ECO:0000313" key="10">
    <source>
        <dbReference type="EMBL" id="CCG25076.1"/>
    </source>
</evidence>
<evidence type="ECO:0000256" key="2">
    <source>
        <dbReference type="ARBA" id="ARBA00009152"/>
    </source>
</evidence>
<dbReference type="GO" id="GO:0000105">
    <property type="term" value="P:L-histidine biosynthetic process"/>
    <property type="evidence" value="ECO:0007669"/>
    <property type="project" value="UniProtKB-UniRule"/>
</dbReference>
<feature type="domain" description="PHP" evidence="9">
    <location>
        <begin position="4"/>
        <end position="225"/>
    </location>
</feature>
<keyword evidence="11" id="KW-1185">Reference proteome</keyword>
<dbReference type="GO" id="GO:0005737">
    <property type="term" value="C:cytoplasm"/>
    <property type="evidence" value="ECO:0007669"/>
    <property type="project" value="TreeGrafter"/>
</dbReference>
<keyword evidence="4 8" id="KW-0028">Amino-acid biosynthesis</keyword>
<dbReference type="InterPro" id="IPR010140">
    <property type="entry name" value="Histidinol_P_phosphatase_HisJ"/>
</dbReference>
<evidence type="ECO:0000313" key="11">
    <source>
        <dbReference type="Proteomes" id="UP000005018"/>
    </source>
</evidence>
<comment type="catalytic activity">
    <reaction evidence="7 8">
        <text>L-histidinol phosphate + H2O = L-histidinol + phosphate</text>
        <dbReference type="Rhea" id="RHEA:14465"/>
        <dbReference type="ChEBI" id="CHEBI:15377"/>
        <dbReference type="ChEBI" id="CHEBI:43474"/>
        <dbReference type="ChEBI" id="CHEBI:57699"/>
        <dbReference type="ChEBI" id="CHEBI:57980"/>
        <dbReference type="EC" id="3.1.3.15"/>
    </reaction>
</comment>
<dbReference type="InterPro" id="IPR016195">
    <property type="entry name" value="Pol/histidinol_Pase-like"/>
</dbReference>
<dbReference type="NCBIfam" id="TIGR01856">
    <property type="entry name" value="hisJ_fam"/>
    <property type="match status" value="1"/>
</dbReference>
<evidence type="ECO:0000256" key="7">
    <source>
        <dbReference type="ARBA" id="ARBA00049158"/>
    </source>
</evidence>
<protein>
    <recommendedName>
        <fullName evidence="3 8">Histidinol-phosphatase</fullName>
        <shortName evidence="8">HolPase</shortName>
        <ecNumber evidence="3 8">3.1.3.15</ecNumber>
    </recommendedName>
</protein>
<evidence type="ECO:0000256" key="1">
    <source>
        <dbReference type="ARBA" id="ARBA00004970"/>
    </source>
</evidence>
<dbReference type="AlphaFoldDB" id="H8XA99"/>
<organism evidence="10 11">
    <name type="scientific">Candida orthopsilosis (strain 90-125)</name>
    <name type="common">Yeast</name>
    <dbReference type="NCBI Taxonomy" id="1136231"/>
    <lineage>
        <taxon>Eukaryota</taxon>
        <taxon>Fungi</taxon>
        <taxon>Dikarya</taxon>
        <taxon>Ascomycota</taxon>
        <taxon>Saccharomycotina</taxon>
        <taxon>Pichiomycetes</taxon>
        <taxon>Debaryomycetaceae</taxon>
        <taxon>Candida/Lodderomyces clade</taxon>
        <taxon>Candida</taxon>
    </lineage>
</organism>
<comment type="similarity">
    <text evidence="2 8">Belongs to the PHP hydrolase family. HisK subfamily.</text>
</comment>
<reference evidence="10 11" key="1">
    <citation type="journal article" date="2012" name="PLoS ONE">
        <title>Sequence and analysis of the genome of the pathogenic yeast Candida orthopsilosis.</title>
        <authorList>
            <person name="Riccombeni A."/>
            <person name="Vidanes G."/>
            <person name="Proux-Wera E."/>
            <person name="Wolfe K.H."/>
            <person name="Butler G."/>
        </authorList>
    </citation>
    <scope>NUCLEOTIDE SEQUENCE [LARGE SCALE GENOMIC DNA]</scope>
    <source>
        <strain evidence="10 11">Co 90-125</strain>
    </source>
</reference>
<comment type="pathway">
    <text evidence="1 8">Amino-acid biosynthesis; L-histidine biosynthesis; L-histidine from 5-phospho-alpha-D-ribose 1-diphosphate: step 8/9.</text>
</comment>
<dbReference type="EMBL" id="HE681725">
    <property type="protein sequence ID" value="CCG25076.1"/>
    <property type="molecule type" value="Genomic_DNA"/>
</dbReference>
<keyword evidence="5 8" id="KW-0378">Hydrolase</keyword>
<dbReference type="eggNOG" id="ENOG502RXUQ">
    <property type="taxonomic scope" value="Eukaryota"/>
</dbReference>
<dbReference type="Gene3D" id="3.20.20.140">
    <property type="entry name" value="Metal-dependent hydrolases"/>
    <property type="match status" value="1"/>
</dbReference>
<dbReference type="Proteomes" id="UP000005018">
    <property type="component" value="Chromosome 7"/>
</dbReference>
<accession>H8XA99</accession>